<evidence type="ECO:0000313" key="11">
    <source>
        <dbReference type="EMBL" id="CRK83272.1"/>
    </source>
</evidence>
<dbReference type="GO" id="GO:0016020">
    <property type="term" value="C:membrane"/>
    <property type="evidence" value="ECO:0007669"/>
    <property type="project" value="UniProtKB-SubCell"/>
</dbReference>
<feature type="region of interest" description="Disordered" evidence="8">
    <location>
        <begin position="65"/>
        <end position="84"/>
    </location>
</feature>
<gene>
    <name evidence="11" type="primary">gerKC_4</name>
    <name evidence="11" type="ORF">BN000_03235</name>
</gene>
<keyword evidence="6" id="KW-0564">Palmitate</keyword>
<organism evidence="11 12">
    <name type="scientific">Neobacillus massiliamazoniensis</name>
    <dbReference type="NCBI Taxonomy" id="1499688"/>
    <lineage>
        <taxon>Bacteria</taxon>
        <taxon>Bacillati</taxon>
        <taxon>Bacillota</taxon>
        <taxon>Bacilli</taxon>
        <taxon>Bacillales</taxon>
        <taxon>Bacillaceae</taxon>
        <taxon>Neobacillus</taxon>
    </lineage>
</organism>
<dbReference type="InterPro" id="IPR008844">
    <property type="entry name" value="Spore_GerAC-like"/>
</dbReference>
<evidence type="ECO:0000256" key="3">
    <source>
        <dbReference type="ARBA" id="ARBA00022544"/>
    </source>
</evidence>
<dbReference type="Gene3D" id="3.30.300.210">
    <property type="entry name" value="Nutrient germinant receptor protein C, domain 3"/>
    <property type="match status" value="1"/>
</dbReference>
<name>A0A0U1NZK9_9BACI</name>
<dbReference type="NCBIfam" id="TIGR02887">
    <property type="entry name" value="spore_ger_x_C"/>
    <property type="match status" value="1"/>
</dbReference>
<dbReference type="EMBL" id="CVRB01000003">
    <property type="protein sequence ID" value="CRK83272.1"/>
    <property type="molecule type" value="Genomic_DNA"/>
</dbReference>
<evidence type="ECO:0000256" key="8">
    <source>
        <dbReference type="SAM" id="MobiDB-lite"/>
    </source>
</evidence>
<reference evidence="12" key="1">
    <citation type="submission" date="2015-05" db="EMBL/GenBank/DDBJ databases">
        <authorList>
            <person name="Urmite Genomes"/>
        </authorList>
    </citation>
    <scope>NUCLEOTIDE SEQUENCE [LARGE SCALE GENOMIC DNA]</scope>
    <source>
        <strain evidence="12">LF1</strain>
    </source>
</reference>
<keyword evidence="3" id="KW-0309">Germination</keyword>
<evidence type="ECO:0000256" key="1">
    <source>
        <dbReference type="ARBA" id="ARBA00004635"/>
    </source>
</evidence>
<evidence type="ECO:0000256" key="2">
    <source>
        <dbReference type="ARBA" id="ARBA00007886"/>
    </source>
</evidence>
<dbReference type="Gene3D" id="6.20.190.10">
    <property type="entry name" value="Nutrient germinant receptor protein C, domain 1"/>
    <property type="match status" value="1"/>
</dbReference>
<keyword evidence="12" id="KW-1185">Reference proteome</keyword>
<dbReference type="Pfam" id="PF25198">
    <property type="entry name" value="Spore_GerAC_N"/>
    <property type="match status" value="1"/>
</dbReference>
<evidence type="ECO:0000256" key="7">
    <source>
        <dbReference type="ARBA" id="ARBA00023288"/>
    </source>
</evidence>
<dbReference type="Proteomes" id="UP000199087">
    <property type="component" value="Unassembled WGS sequence"/>
</dbReference>
<dbReference type="Pfam" id="PF05504">
    <property type="entry name" value="Spore_GerAC"/>
    <property type="match status" value="1"/>
</dbReference>
<evidence type="ECO:0000259" key="9">
    <source>
        <dbReference type="Pfam" id="PF05504"/>
    </source>
</evidence>
<proteinExistence type="inferred from homology"/>
<dbReference type="PROSITE" id="PS51257">
    <property type="entry name" value="PROKAR_LIPOPROTEIN"/>
    <property type="match status" value="1"/>
</dbReference>
<evidence type="ECO:0000256" key="4">
    <source>
        <dbReference type="ARBA" id="ARBA00022729"/>
    </source>
</evidence>
<dbReference type="PANTHER" id="PTHR35789">
    <property type="entry name" value="SPORE GERMINATION PROTEIN B3"/>
    <property type="match status" value="1"/>
</dbReference>
<dbReference type="STRING" id="1499688.BN000_03235"/>
<dbReference type="GO" id="GO:0009847">
    <property type="term" value="P:spore germination"/>
    <property type="evidence" value="ECO:0007669"/>
    <property type="project" value="InterPro"/>
</dbReference>
<evidence type="ECO:0000259" key="10">
    <source>
        <dbReference type="Pfam" id="PF25198"/>
    </source>
</evidence>
<keyword evidence="7" id="KW-0449">Lipoprotein</keyword>
<dbReference type="OrthoDB" id="9816067at2"/>
<dbReference type="RefSeq" id="WP_090636530.1">
    <property type="nucleotide sequence ID" value="NZ_CVRB01000003.1"/>
</dbReference>
<dbReference type="InterPro" id="IPR057336">
    <property type="entry name" value="GerAC_N"/>
</dbReference>
<feature type="domain" description="Spore germination GerAC-like C-terminal" evidence="9">
    <location>
        <begin position="225"/>
        <end position="389"/>
    </location>
</feature>
<evidence type="ECO:0000256" key="5">
    <source>
        <dbReference type="ARBA" id="ARBA00023136"/>
    </source>
</evidence>
<comment type="subcellular location">
    <subcellularLocation>
        <location evidence="1">Membrane</location>
        <topology evidence="1">Lipid-anchor</topology>
    </subcellularLocation>
</comment>
<feature type="compositionally biased region" description="Gly residues" evidence="8">
    <location>
        <begin position="68"/>
        <end position="78"/>
    </location>
</feature>
<feature type="domain" description="Spore germination protein N-terminal" evidence="10">
    <location>
        <begin position="29"/>
        <end position="207"/>
    </location>
</feature>
<accession>A0A0U1NZK9</accession>
<keyword evidence="4" id="KW-0732">Signal</keyword>
<dbReference type="PANTHER" id="PTHR35789:SF1">
    <property type="entry name" value="SPORE GERMINATION PROTEIN B3"/>
    <property type="match status" value="1"/>
</dbReference>
<comment type="similarity">
    <text evidence="2">Belongs to the GerABKC lipoprotein family.</text>
</comment>
<evidence type="ECO:0000256" key="6">
    <source>
        <dbReference type="ARBA" id="ARBA00023139"/>
    </source>
</evidence>
<evidence type="ECO:0000313" key="12">
    <source>
        <dbReference type="Proteomes" id="UP000199087"/>
    </source>
</evidence>
<dbReference type="AlphaFoldDB" id="A0A0U1NZK9"/>
<keyword evidence="5" id="KW-0472">Membrane</keyword>
<protein>
    <submittedName>
        <fullName evidence="11">Spore germination protein KC</fullName>
    </submittedName>
</protein>
<sequence>MNPILVRFTKTFTLLFFLGACFLLSACWDRREVNDTALVLSASIDKAKGKNIELTTQILIPRAVSSGQQGGGGGGGGSPEVTTRSAIGENMTDAASKLQLKLSRKIFWGHCATYIIGKNLAKAGGIHKQIDFLLRHPEPRERAYLYVSDGKAEEFLKIMPTKTAYIEPYEGEALRKLTEMRIGTIVTVKDFEQMLTGDAEAAILPLIGKVPSIAGQKEDMITSITGSAIFKKDKMVGQIATDVTRGLMWLRNEIEVTSVTVSPKKGDTLTLDPIREKTKLLPTIKNGKWNILAKITSEGTIVQNGSNLDIMNPNITKRIEKALEKDIKQRINLSLTQVKKGMNVDVFGFADAFHRKYPKEWKKEKDHWDEILTQVDVKIDIKTKVLRPGLTTTPAGLKEEEVEKK</sequence>
<dbReference type="InterPro" id="IPR046953">
    <property type="entry name" value="Spore_GerAC-like_C"/>
</dbReference>
<dbReference type="InterPro" id="IPR038501">
    <property type="entry name" value="Spore_GerAC_C_sf"/>
</dbReference>